<sequence length="23" mass="2363">MTNLNINEVGWKASSDEGVVAAG</sequence>
<accession>A0A382GQ29</accession>
<name>A0A382GQ29_9ZZZZ</name>
<dbReference type="EMBL" id="UINC01056645">
    <property type="protein sequence ID" value="SVB76915.1"/>
    <property type="molecule type" value="Genomic_DNA"/>
</dbReference>
<protein>
    <submittedName>
        <fullName evidence="1">Uncharacterized protein</fullName>
    </submittedName>
</protein>
<proteinExistence type="predicted"/>
<reference evidence="1" key="1">
    <citation type="submission" date="2018-05" db="EMBL/GenBank/DDBJ databases">
        <authorList>
            <person name="Lanie J.A."/>
            <person name="Ng W.-L."/>
            <person name="Kazmierczak K.M."/>
            <person name="Andrzejewski T.M."/>
            <person name="Davidsen T.M."/>
            <person name="Wayne K.J."/>
            <person name="Tettelin H."/>
            <person name="Glass J.I."/>
            <person name="Rusch D."/>
            <person name="Podicherti R."/>
            <person name="Tsui H.-C.T."/>
            <person name="Winkler M.E."/>
        </authorList>
    </citation>
    <scope>NUCLEOTIDE SEQUENCE</scope>
</reference>
<feature type="non-terminal residue" evidence="1">
    <location>
        <position position="23"/>
    </location>
</feature>
<gene>
    <name evidence="1" type="ORF">METZ01_LOCUS229769</name>
</gene>
<organism evidence="1">
    <name type="scientific">marine metagenome</name>
    <dbReference type="NCBI Taxonomy" id="408172"/>
    <lineage>
        <taxon>unclassified sequences</taxon>
        <taxon>metagenomes</taxon>
        <taxon>ecological metagenomes</taxon>
    </lineage>
</organism>
<evidence type="ECO:0000313" key="1">
    <source>
        <dbReference type="EMBL" id="SVB76915.1"/>
    </source>
</evidence>
<dbReference type="AlphaFoldDB" id="A0A382GQ29"/>